<name>A0ABV3XYH7_9ACTN</name>
<keyword evidence="1" id="KW-0472">Membrane</keyword>
<evidence type="ECO:0000256" key="1">
    <source>
        <dbReference type="SAM" id="Phobius"/>
    </source>
</evidence>
<evidence type="ECO:0000313" key="3">
    <source>
        <dbReference type="Proteomes" id="UP001560267"/>
    </source>
</evidence>
<dbReference type="RefSeq" id="WP_369084065.1">
    <property type="nucleotide sequence ID" value="NZ_JBFSHR010000002.1"/>
</dbReference>
<keyword evidence="3" id="KW-1185">Reference proteome</keyword>
<accession>A0ABV3XYH7</accession>
<sequence>MQGTAGGPLGALVAVVLGFAVVLGAWFGVSRLANLGYEPTVLAAHTSAGQDASITLESYPNSYPCHGSASGAPGGGDNPGWVTFCPSTSLQLPANTVVTVEILQYDTPTTLHNQFFDKVRGTVGGTMLLNGRPISGVPASDVAHTFTLQSLPSNQPSKYFFVSVPLVGVANTAPNAETIAGHHYPRPNVIRFQFRTGAPGVYVWHCYDPCGTGLEGYQHGFGGPMATTGYMSGTIKVVG</sequence>
<evidence type="ECO:0000313" key="2">
    <source>
        <dbReference type="EMBL" id="MEX6428363.1"/>
    </source>
</evidence>
<proteinExistence type="predicted"/>
<organism evidence="2 3">
    <name type="scientific">Ferrimicrobium acidiphilum</name>
    <dbReference type="NCBI Taxonomy" id="121039"/>
    <lineage>
        <taxon>Bacteria</taxon>
        <taxon>Bacillati</taxon>
        <taxon>Actinomycetota</taxon>
        <taxon>Acidimicrobiia</taxon>
        <taxon>Acidimicrobiales</taxon>
        <taxon>Acidimicrobiaceae</taxon>
        <taxon>Ferrimicrobium</taxon>
    </lineage>
</organism>
<comment type="caution">
    <text evidence="2">The sequence shown here is derived from an EMBL/GenBank/DDBJ whole genome shotgun (WGS) entry which is preliminary data.</text>
</comment>
<dbReference type="Proteomes" id="UP001560267">
    <property type="component" value="Unassembled WGS sequence"/>
</dbReference>
<reference evidence="2 3" key="1">
    <citation type="submission" date="2024-07" db="EMBL/GenBank/DDBJ databases">
        <title>Draft Genome Sequence of Ferrimicrobium acidiphilum Strain YE2023, Isolated from a Pulp of Bioleach Reactor.</title>
        <authorList>
            <person name="Elkina Y.A."/>
            <person name="Bulaeva A.G."/>
            <person name="Beletsky A.V."/>
            <person name="Mardanov A.V."/>
        </authorList>
    </citation>
    <scope>NUCLEOTIDE SEQUENCE [LARGE SCALE GENOMIC DNA]</scope>
    <source>
        <strain evidence="2 3">YE2023</strain>
    </source>
</reference>
<dbReference type="EMBL" id="JBFSHR010000002">
    <property type="protein sequence ID" value="MEX6428363.1"/>
    <property type="molecule type" value="Genomic_DNA"/>
</dbReference>
<feature type="transmembrane region" description="Helical" evidence="1">
    <location>
        <begin position="6"/>
        <end position="29"/>
    </location>
</feature>
<keyword evidence="1" id="KW-0812">Transmembrane</keyword>
<gene>
    <name evidence="2" type="ORF">AB6A68_00695</name>
</gene>
<protein>
    <submittedName>
        <fullName evidence="2">Uncharacterized protein</fullName>
    </submittedName>
</protein>
<keyword evidence="1" id="KW-1133">Transmembrane helix</keyword>